<organism evidence="2 3">
    <name type="scientific">Brassica rapa subsp. trilocularis</name>
    <dbReference type="NCBI Taxonomy" id="1813537"/>
    <lineage>
        <taxon>Eukaryota</taxon>
        <taxon>Viridiplantae</taxon>
        <taxon>Streptophyta</taxon>
        <taxon>Embryophyta</taxon>
        <taxon>Tracheophyta</taxon>
        <taxon>Spermatophyta</taxon>
        <taxon>Magnoliopsida</taxon>
        <taxon>eudicotyledons</taxon>
        <taxon>Gunneridae</taxon>
        <taxon>Pentapetalae</taxon>
        <taxon>rosids</taxon>
        <taxon>malvids</taxon>
        <taxon>Brassicales</taxon>
        <taxon>Brassicaceae</taxon>
        <taxon>Brassiceae</taxon>
        <taxon>Brassica</taxon>
    </lineage>
</organism>
<comment type="caution">
    <text evidence="2">The sequence shown here is derived from an EMBL/GenBank/DDBJ whole genome shotgun (WGS) entry which is preliminary data.</text>
</comment>
<name>A0ABQ7N460_BRACM</name>
<accession>A0ABQ7N460</accession>
<proteinExistence type="predicted"/>
<evidence type="ECO:0000313" key="2">
    <source>
        <dbReference type="EMBL" id="KAG5405698.1"/>
    </source>
</evidence>
<gene>
    <name evidence="2" type="primary">A03g504660.1_BraROA</name>
    <name evidence="2" type="ORF">IGI04_011817</name>
</gene>
<feature type="region of interest" description="Disordered" evidence="1">
    <location>
        <begin position="168"/>
        <end position="196"/>
    </location>
</feature>
<sequence length="196" mass="22658">MKLTANSILRLNASIKLSRQSPVQTAPQGNKPVSKLKLKLGKESEKFSPFIERRHGNKVLSTTEEEMRVVRRQHDLTSFRWLRAERRSGFPPTSDANFTNRWLKAGRRSGFPPTSDARFKNSCEIRRRPDMGDGKDGAGERNIWSPEWSPTYIGRRIRRIDINCRERNMCSDSRPDSGEIQTIQQDNKNFKSPQLE</sequence>
<evidence type="ECO:0000256" key="1">
    <source>
        <dbReference type="SAM" id="MobiDB-lite"/>
    </source>
</evidence>
<dbReference type="EMBL" id="JADBGQ010000003">
    <property type="protein sequence ID" value="KAG5405698.1"/>
    <property type="molecule type" value="Genomic_DNA"/>
</dbReference>
<protein>
    <recommendedName>
        <fullName evidence="4">DUF4005 domain-containing protein</fullName>
    </recommendedName>
</protein>
<feature type="compositionally biased region" description="Polar residues" evidence="1">
    <location>
        <begin position="179"/>
        <end position="196"/>
    </location>
</feature>
<keyword evidence="3" id="KW-1185">Reference proteome</keyword>
<evidence type="ECO:0000313" key="3">
    <source>
        <dbReference type="Proteomes" id="UP000823674"/>
    </source>
</evidence>
<feature type="compositionally biased region" description="Basic and acidic residues" evidence="1">
    <location>
        <begin position="168"/>
        <end position="177"/>
    </location>
</feature>
<reference evidence="2 3" key="1">
    <citation type="submission" date="2021-03" db="EMBL/GenBank/DDBJ databases">
        <authorList>
            <person name="King G.J."/>
            <person name="Bancroft I."/>
            <person name="Baten A."/>
            <person name="Bloomfield J."/>
            <person name="Borpatragohain P."/>
            <person name="He Z."/>
            <person name="Irish N."/>
            <person name="Irwin J."/>
            <person name="Liu K."/>
            <person name="Mauleon R.P."/>
            <person name="Moore J."/>
            <person name="Morris R."/>
            <person name="Ostergaard L."/>
            <person name="Wang B."/>
            <person name="Wells R."/>
        </authorList>
    </citation>
    <scope>NUCLEOTIDE SEQUENCE [LARGE SCALE GENOMIC DNA]</scope>
    <source>
        <strain evidence="2">R-o-18</strain>
        <tissue evidence="2">Leaf</tissue>
    </source>
</reference>
<dbReference type="Proteomes" id="UP000823674">
    <property type="component" value="Chromosome A03"/>
</dbReference>
<evidence type="ECO:0008006" key="4">
    <source>
        <dbReference type="Google" id="ProtNLM"/>
    </source>
</evidence>